<feature type="region of interest" description="Disordered" evidence="1">
    <location>
        <begin position="1"/>
        <end position="45"/>
    </location>
</feature>
<accession>A0AAV0S133</accession>
<feature type="region of interest" description="Disordered" evidence="1">
    <location>
        <begin position="58"/>
        <end position="139"/>
    </location>
</feature>
<proteinExistence type="predicted"/>
<name>A0AAV0S133_9ROSI</name>
<feature type="region of interest" description="Disordered" evidence="1">
    <location>
        <begin position="180"/>
        <end position="226"/>
    </location>
</feature>
<feature type="non-terminal residue" evidence="2">
    <location>
        <position position="271"/>
    </location>
</feature>
<comment type="caution">
    <text evidence="2">The sequence shown here is derived from an EMBL/GenBank/DDBJ whole genome shotgun (WGS) entry which is preliminary data.</text>
</comment>
<organism evidence="2 3">
    <name type="scientific">Linum tenue</name>
    <dbReference type="NCBI Taxonomy" id="586396"/>
    <lineage>
        <taxon>Eukaryota</taxon>
        <taxon>Viridiplantae</taxon>
        <taxon>Streptophyta</taxon>
        <taxon>Embryophyta</taxon>
        <taxon>Tracheophyta</taxon>
        <taxon>Spermatophyta</taxon>
        <taxon>Magnoliopsida</taxon>
        <taxon>eudicotyledons</taxon>
        <taxon>Gunneridae</taxon>
        <taxon>Pentapetalae</taxon>
        <taxon>rosids</taxon>
        <taxon>fabids</taxon>
        <taxon>Malpighiales</taxon>
        <taxon>Linaceae</taxon>
        <taxon>Linum</taxon>
    </lineage>
</organism>
<reference evidence="2" key="1">
    <citation type="submission" date="2022-08" db="EMBL/GenBank/DDBJ databases">
        <authorList>
            <person name="Gutierrez-Valencia J."/>
        </authorList>
    </citation>
    <scope>NUCLEOTIDE SEQUENCE</scope>
</reference>
<dbReference type="AlphaFoldDB" id="A0AAV0S133"/>
<feature type="compositionally biased region" description="Basic residues" evidence="1">
    <location>
        <begin position="202"/>
        <end position="212"/>
    </location>
</feature>
<sequence length="271" mass="31074">MHYNDKKQRVKSPKNTHIETQRNKNINHNNRERNRRFRKKKRIIIDSNPIHVVGVNRFSQSKSERHGHPPANQNPHRRLNNRSFPQHGSNPTEHHQRQAHRAKHHSDPHLILLDESGRQQRHHRPHRERQPRRRRRLHGVRQPLLSLSLSPSAAAASLLVPLHLGHLDVVLRVDRDELADGHAAGPSHQAREPGQDHGLHVLPHRPHAHHQGGRGDQPVVGSQHRGSEPLSPLGVIELLVFLLLPPLLYLDGEYGRRLELVVVGGHFWGEG</sequence>
<feature type="compositionally biased region" description="Basic residues" evidence="1">
    <location>
        <begin position="119"/>
        <end position="139"/>
    </location>
</feature>
<feature type="compositionally biased region" description="Basic residues" evidence="1">
    <location>
        <begin position="97"/>
        <end position="106"/>
    </location>
</feature>
<evidence type="ECO:0000313" key="3">
    <source>
        <dbReference type="Proteomes" id="UP001154282"/>
    </source>
</evidence>
<dbReference type="EMBL" id="CAMGYJ010000011">
    <property type="protein sequence ID" value="CAI0625796.1"/>
    <property type="molecule type" value="Genomic_DNA"/>
</dbReference>
<evidence type="ECO:0000256" key="1">
    <source>
        <dbReference type="SAM" id="MobiDB-lite"/>
    </source>
</evidence>
<keyword evidence="3" id="KW-1185">Reference proteome</keyword>
<gene>
    <name evidence="2" type="ORF">LITE_LOCUS50578</name>
</gene>
<protein>
    <submittedName>
        <fullName evidence="2">Uncharacterized protein</fullName>
    </submittedName>
</protein>
<evidence type="ECO:0000313" key="2">
    <source>
        <dbReference type="EMBL" id="CAI0625796.1"/>
    </source>
</evidence>
<feature type="compositionally biased region" description="Basic residues" evidence="1">
    <location>
        <begin position="33"/>
        <end position="42"/>
    </location>
</feature>
<dbReference type="Proteomes" id="UP001154282">
    <property type="component" value="Unassembled WGS sequence"/>
</dbReference>
<feature type="compositionally biased region" description="Polar residues" evidence="1">
    <location>
        <begin position="81"/>
        <end position="91"/>
    </location>
</feature>
<feature type="compositionally biased region" description="Basic and acidic residues" evidence="1">
    <location>
        <begin position="189"/>
        <end position="199"/>
    </location>
</feature>